<dbReference type="RefSeq" id="XP_031380590.1">
    <property type="nucleotide sequence ID" value="XM_031524730.1"/>
</dbReference>
<accession>A0A6P8CC75</accession>
<sequence length="377" mass="40942">MRTAHPSRALASAAANLLHPSARRCVTLARLPLRPSLLRRRAAAPPTQLRVRSMATADSLAPAAATADQDAKFGFRRAEMYKSSLSNTVDAYDRHVFVCFKGPEAWAPRAEDSDAAVLPKLLSSAVKARKEEISVKTKLTVCGGCNGTECSDGDVLIFPDMIKYKGLSESEVDGFVDEVLVNGRPWASGVSEVLTGSHIFVCAHGSHDRRCGVCGPPLIEMLNEEIESRGLKGQVSVRPCSHIGGHKYAGNLIIYSPDKEEGKITGHWYGYVTPDDVPNVLDQHIIQGLVIEGLWRGQMGASSKNCEKVEQQDLQNKKDVKETEKLQASITEAVKDSSFTCCQEANGVSCRGDRNISGNNEKKPKEAEGEKRGPSKL</sequence>
<organism evidence="2 3">
    <name type="scientific">Punica granatum</name>
    <name type="common">Pomegranate</name>
    <dbReference type="NCBI Taxonomy" id="22663"/>
    <lineage>
        <taxon>Eukaryota</taxon>
        <taxon>Viridiplantae</taxon>
        <taxon>Streptophyta</taxon>
        <taxon>Embryophyta</taxon>
        <taxon>Tracheophyta</taxon>
        <taxon>Spermatophyta</taxon>
        <taxon>Magnoliopsida</taxon>
        <taxon>eudicotyledons</taxon>
        <taxon>Gunneridae</taxon>
        <taxon>Pentapetalae</taxon>
        <taxon>rosids</taxon>
        <taxon>malvids</taxon>
        <taxon>Myrtales</taxon>
        <taxon>Lythraceae</taxon>
        <taxon>Punica</taxon>
    </lineage>
</organism>
<dbReference type="Pfam" id="PF06999">
    <property type="entry name" value="Suc_Fer-like"/>
    <property type="match status" value="1"/>
</dbReference>
<protein>
    <submittedName>
        <fullName evidence="3">Altered inheritance of mitochondria protein 32-like</fullName>
    </submittedName>
</protein>
<dbReference type="SUPFAM" id="SSF52833">
    <property type="entry name" value="Thioredoxin-like"/>
    <property type="match status" value="1"/>
</dbReference>
<dbReference type="OrthoDB" id="10253744at2759"/>
<dbReference type="InterPro" id="IPR009737">
    <property type="entry name" value="Aim32/Apd1-like"/>
</dbReference>
<dbReference type="Proteomes" id="UP000515151">
    <property type="component" value="Chromosome 2"/>
</dbReference>
<dbReference type="Gene3D" id="3.40.30.10">
    <property type="entry name" value="Glutaredoxin"/>
    <property type="match status" value="2"/>
</dbReference>
<reference evidence="3" key="2">
    <citation type="submission" date="2025-08" db="UniProtKB">
        <authorList>
            <consortium name="RefSeq"/>
        </authorList>
    </citation>
    <scope>IDENTIFICATION</scope>
    <source>
        <tissue evidence="3">Leaf</tissue>
    </source>
</reference>
<dbReference type="PANTHER" id="PTHR31902">
    <property type="entry name" value="ACTIN PATCHES DISTAL PROTEIN 1"/>
    <property type="match status" value="1"/>
</dbReference>
<feature type="region of interest" description="Disordered" evidence="1">
    <location>
        <begin position="348"/>
        <end position="377"/>
    </location>
</feature>
<dbReference type="PANTHER" id="PTHR31902:SF10">
    <property type="entry name" value="SUCRASE_FERREDOXIN-LIKE FAMILY PROTEIN"/>
    <property type="match status" value="1"/>
</dbReference>
<keyword evidence="2" id="KW-1185">Reference proteome</keyword>
<dbReference type="FunFam" id="3.40.30.10:FF:000213">
    <property type="entry name" value="APD1p protein"/>
    <property type="match status" value="1"/>
</dbReference>
<name>A0A6P8CC75_PUNGR</name>
<dbReference type="GeneID" id="116195499"/>
<evidence type="ECO:0000256" key="1">
    <source>
        <dbReference type="SAM" id="MobiDB-lite"/>
    </source>
</evidence>
<dbReference type="CDD" id="cd03062">
    <property type="entry name" value="TRX_Fd_Sucrase"/>
    <property type="match status" value="1"/>
</dbReference>
<gene>
    <name evidence="3" type="primary">LOC116195499</name>
</gene>
<dbReference type="InterPro" id="IPR036249">
    <property type="entry name" value="Thioredoxin-like_sf"/>
</dbReference>
<feature type="compositionally biased region" description="Basic and acidic residues" evidence="1">
    <location>
        <begin position="360"/>
        <end position="377"/>
    </location>
</feature>
<evidence type="ECO:0000313" key="3">
    <source>
        <dbReference type="RefSeq" id="XP_031380590.1"/>
    </source>
</evidence>
<dbReference type="AlphaFoldDB" id="A0A6P8CC75"/>
<proteinExistence type="predicted"/>
<reference evidence="2" key="1">
    <citation type="journal article" date="2020" name="Plant Biotechnol. J.">
        <title>The pomegranate (Punica granatum L.) draft genome dissects genetic divergence between soft- and hard-seeded cultivars.</title>
        <authorList>
            <person name="Luo X."/>
            <person name="Li H."/>
            <person name="Wu Z."/>
            <person name="Yao W."/>
            <person name="Zhao P."/>
            <person name="Cao D."/>
            <person name="Yu H."/>
            <person name="Li K."/>
            <person name="Poudel K."/>
            <person name="Zhao D."/>
            <person name="Zhang F."/>
            <person name="Xia X."/>
            <person name="Chen L."/>
            <person name="Wang Q."/>
            <person name="Jing D."/>
            <person name="Cao S."/>
        </authorList>
    </citation>
    <scope>NUCLEOTIDE SEQUENCE [LARGE SCALE GENOMIC DNA]</scope>
    <source>
        <strain evidence="2">cv. Tunisia</strain>
    </source>
</reference>
<evidence type="ECO:0000313" key="2">
    <source>
        <dbReference type="Proteomes" id="UP000515151"/>
    </source>
</evidence>